<evidence type="ECO:0000256" key="2">
    <source>
        <dbReference type="ARBA" id="ARBA00023136"/>
    </source>
</evidence>
<gene>
    <name evidence="7" type="ORF">DJ568_02150</name>
</gene>
<evidence type="ECO:0000313" key="8">
    <source>
        <dbReference type="Proteomes" id="UP000253209"/>
    </source>
</evidence>
<evidence type="ECO:0000259" key="5">
    <source>
        <dbReference type="Pfam" id="PF07715"/>
    </source>
</evidence>
<proteinExistence type="predicted"/>
<keyword evidence="2" id="KW-0472">Membrane</keyword>
<dbReference type="AlphaFoldDB" id="A0A367GVN8"/>
<keyword evidence="8" id="KW-1185">Reference proteome</keyword>
<dbReference type="PANTHER" id="PTHR40980">
    <property type="entry name" value="PLUG DOMAIN-CONTAINING PROTEIN"/>
    <property type="match status" value="1"/>
</dbReference>
<dbReference type="InterPro" id="IPR037066">
    <property type="entry name" value="Plug_dom_sf"/>
</dbReference>
<dbReference type="Gene3D" id="2.40.170.20">
    <property type="entry name" value="TonB-dependent receptor, beta-barrel domain"/>
    <property type="match status" value="1"/>
</dbReference>
<evidence type="ECO:0000313" key="7">
    <source>
        <dbReference type="EMBL" id="RCH56906.1"/>
    </source>
</evidence>
<accession>A0A367GVN8</accession>
<keyword evidence="7" id="KW-0675">Receptor</keyword>
<dbReference type="Pfam" id="PF13715">
    <property type="entry name" value="CarbopepD_reg_2"/>
    <property type="match status" value="1"/>
</dbReference>
<dbReference type="OrthoDB" id="9768470at2"/>
<dbReference type="Gene3D" id="2.170.130.10">
    <property type="entry name" value="TonB-dependent receptor, plug domain"/>
    <property type="match status" value="1"/>
</dbReference>
<keyword evidence="4" id="KW-0732">Signal</keyword>
<sequence length="928" mass="104353">MKNKNQVKKLLSVLFALLTTAASGDLFAQSTGKIAGKIIDQKTSETLIGATVMVDGTTKGVATNVDGQYTLSGLAPGKYSITVKYMGYQSKSISDISVKAGDVTNLNVALSESTSQALSEVVIKATYRQASVASLYAIQKNSVSISDGISSEIIRRSPDRTTGDVLKRVSGTTIQDNKFVIVRGLNDRYNNALLDGTPLPSTEPNRKAFSFDIIPSSLIDNITIVKTATPDIPADFAGGTVQIFTKDIPDQNFLSFGAGYSYNTQSTFKNFQSGYRNTSDYFGFDGGARKLLPGFPTTEQIVGKQLTPTQNIQSINSLNNNFNVYHKNAFLGQSYQFALGRVSEIGENKNRFGTTIALTYRNSELTTPDIIRDYDFYNFRDNQYRFSTNVGALANFGYSFGNSKINFKNLYNRTFDDLFTYRTGTNNNSNAFDNRFYAFDLLQKSLLKSTLEGDHQIGSKNAKLNWNLGYSNIINDQPDQRKINYTKATEDGDFIASVFNPSKENTRLFSYLKEDIYSAKVDYKMPVKIFNQTSNFKAGLSTQYRDRKFDARFIALTIDQSNPAWLEVIKRPIGTLFGKNAVNSGIYELEELANFKDRYTANSLTTAGYLMLDNKISEKFRAVYGLRVEKFNLDLVSKDPLSPKVKMDNIDFLPSVNLTYNLTSKANLRASYYRTLTRPEFRELSTFGYYDYEILATLQGNPNLKRTLIDNADLRYEWYPSAGEIVSFSAFYKKFANAIEPSIDDNGSAAVIDYINRNAYAWGFEMEARKNLDFINDAGFYKNTTIYANVSVTKSEVKQNSPNIELTRPMVGQSPYVINAGAQHMAFDNQLSINVLYNRLGRRIFYAGGRRLPSVWENPRNVLDLQLGYKVLKKKGEIKFAASDILNQQNVFYYDMDGNKKYNLSGGDQRFKRFLIGATYSLTFNYTF</sequence>
<feature type="chain" id="PRO_5016885667" evidence="4">
    <location>
        <begin position="29"/>
        <end position="928"/>
    </location>
</feature>
<dbReference type="EMBL" id="QGDC01000001">
    <property type="protein sequence ID" value="RCH56906.1"/>
    <property type="molecule type" value="Genomic_DNA"/>
</dbReference>
<evidence type="ECO:0000256" key="4">
    <source>
        <dbReference type="SAM" id="SignalP"/>
    </source>
</evidence>
<dbReference type="InterPro" id="IPR041700">
    <property type="entry name" value="OMP_b-brl_3"/>
</dbReference>
<dbReference type="PANTHER" id="PTHR40980:SF5">
    <property type="entry name" value="TONB-DEPENDENT RECEPTOR"/>
    <property type="match status" value="1"/>
</dbReference>
<evidence type="ECO:0000256" key="1">
    <source>
        <dbReference type="ARBA" id="ARBA00004442"/>
    </source>
</evidence>
<reference evidence="7 8" key="1">
    <citation type="submission" date="2018-05" db="EMBL/GenBank/DDBJ databases">
        <title>Mucilaginibacter hurinus sp. nov., isolated from briquette warehouse soil.</title>
        <authorList>
            <person name="Choi L."/>
        </authorList>
    </citation>
    <scope>NUCLEOTIDE SEQUENCE [LARGE SCALE GENOMIC DNA]</scope>
    <source>
        <strain evidence="7 8">ZR32</strain>
    </source>
</reference>
<dbReference type="InterPro" id="IPR008969">
    <property type="entry name" value="CarboxyPept-like_regulatory"/>
</dbReference>
<dbReference type="GO" id="GO:0009279">
    <property type="term" value="C:cell outer membrane"/>
    <property type="evidence" value="ECO:0007669"/>
    <property type="project" value="UniProtKB-SubCell"/>
</dbReference>
<comment type="subcellular location">
    <subcellularLocation>
        <location evidence="1">Cell outer membrane</location>
    </subcellularLocation>
</comment>
<feature type="domain" description="TonB-dependent receptor plug" evidence="5">
    <location>
        <begin position="143"/>
        <end position="239"/>
    </location>
</feature>
<keyword evidence="3" id="KW-0998">Cell outer membrane</keyword>
<protein>
    <submittedName>
        <fullName evidence="7">TonB-dependent receptor</fullName>
    </submittedName>
</protein>
<comment type="caution">
    <text evidence="7">The sequence shown here is derived from an EMBL/GenBank/DDBJ whole genome shotgun (WGS) entry which is preliminary data.</text>
</comment>
<dbReference type="InterPro" id="IPR012910">
    <property type="entry name" value="Plug_dom"/>
</dbReference>
<feature type="domain" description="Outer membrane protein beta-barrel" evidence="6">
    <location>
        <begin position="584"/>
        <end position="920"/>
    </location>
</feature>
<dbReference type="Pfam" id="PF07715">
    <property type="entry name" value="Plug"/>
    <property type="match status" value="1"/>
</dbReference>
<dbReference type="InterPro" id="IPR036942">
    <property type="entry name" value="Beta-barrel_TonB_sf"/>
</dbReference>
<evidence type="ECO:0000256" key="3">
    <source>
        <dbReference type="ARBA" id="ARBA00023237"/>
    </source>
</evidence>
<evidence type="ECO:0000259" key="6">
    <source>
        <dbReference type="Pfam" id="PF14905"/>
    </source>
</evidence>
<dbReference type="Pfam" id="PF14905">
    <property type="entry name" value="OMP_b-brl_3"/>
    <property type="match status" value="1"/>
</dbReference>
<dbReference type="Proteomes" id="UP000253209">
    <property type="component" value="Unassembled WGS sequence"/>
</dbReference>
<feature type="signal peptide" evidence="4">
    <location>
        <begin position="1"/>
        <end position="28"/>
    </location>
</feature>
<dbReference type="Gene3D" id="2.60.40.1120">
    <property type="entry name" value="Carboxypeptidase-like, regulatory domain"/>
    <property type="match status" value="1"/>
</dbReference>
<name>A0A367GVN8_9SPHI</name>
<organism evidence="7 8">
    <name type="scientific">Mucilaginibacter hurinus</name>
    <dbReference type="NCBI Taxonomy" id="2201324"/>
    <lineage>
        <taxon>Bacteria</taxon>
        <taxon>Pseudomonadati</taxon>
        <taxon>Bacteroidota</taxon>
        <taxon>Sphingobacteriia</taxon>
        <taxon>Sphingobacteriales</taxon>
        <taxon>Sphingobacteriaceae</taxon>
        <taxon>Mucilaginibacter</taxon>
    </lineage>
</organism>
<dbReference type="SUPFAM" id="SSF56935">
    <property type="entry name" value="Porins"/>
    <property type="match status" value="1"/>
</dbReference>
<dbReference type="SUPFAM" id="SSF49464">
    <property type="entry name" value="Carboxypeptidase regulatory domain-like"/>
    <property type="match status" value="1"/>
</dbReference>